<sequence>MVVEALEGIIHVAVLINPPVLAVKVALDHFLHVDQEVAEIPPFRMLLPVKDISLGRPGMAVLNQYFFHQVLYVFDGRQPVDKFFRQKGRHLVGQLAGLAPVLAPDSLGRFVNSIDNPFLVKVHYPAVALDDFLRYHD</sequence>
<accession>A0A1J5JEA4</accession>
<comment type="caution">
    <text evidence="1">The sequence shown here is derived from an EMBL/GenBank/DDBJ whole genome shotgun (WGS) entry which is preliminary data.</text>
</comment>
<reference evidence="1 2" key="1">
    <citation type="submission" date="2016-08" db="EMBL/GenBank/DDBJ databases">
        <title>Genome-based comparison of Moorella thermoacetic strains.</title>
        <authorList>
            <person name="Poehlein A."/>
            <person name="Bengelsdorf F.R."/>
            <person name="Esser C."/>
            <person name="Duerre P."/>
            <person name="Daniel R."/>
        </authorList>
    </citation>
    <scope>NUCLEOTIDE SEQUENCE [LARGE SCALE GENOMIC DNA]</scope>
    <source>
        <strain evidence="1 2">DSM 11768</strain>
    </source>
</reference>
<dbReference type="EMBL" id="MIHH01000064">
    <property type="protein sequence ID" value="OIQ07557.1"/>
    <property type="molecule type" value="Genomic_DNA"/>
</dbReference>
<name>A0A1J5JEA4_NEOTH</name>
<evidence type="ECO:0000313" key="2">
    <source>
        <dbReference type="Proteomes" id="UP000182743"/>
    </source>
</evidence>
<proteinExistence type="predicted"/>
<dbReference type="Proteomes" id="UP000182743">
    <property type="component" value="Unassembled WGS sequence"/>
</dbReference>
<gene>
    <name evidence="1" type="ORF">MOOR_28360</name>
</gene>
<dbReference type="AlphaFoldDB" id="A0A1J5JEA4"/>
<protein>
    <submittedName>
        <fullName evidence="1">Uncharacterized protein</fullName>
    </submittedName>
</protein>
<evidence type="ECO:0000313" key="1">
    <source>
        <dbReference type="EMBL" id="OIQ07557.1"/>
    </source>
</evidence>
<organism evidence="1 2">
    <name type="scientific">Neomoorella thermoacetica</name>
    <name type="common">Clostridium thermoaceticum</name>
    <dbReference type="NCBI Taxonomy" id="1525"/>
    <lineage>
        <taxon>Bacteria</taxon>
        <taxon>Bacillati</taxon>
        <taxon>Bacillota</taxon>
        <taxon>Clostridia</taxon>
        <taxon>Neomoorellales</taxon>
        <taxon>Neomoorellaceae</taxon>
        <taxon>Neomoorella</taxon>
    </lineage>
</organism>